<protein>
    <submittedName>
        <fullName evidence="1">Uncharacterized protein</fullName>
    </submittedName>
</protein>
<sequence>MKENYNIQIGYKCPLKLSDTPNFTDGKRFCELCNKNVHDLRNLSDEEIYNLAMGKESICGRIQVDRISNPDINNTGFFKKLITSFALFAFITSIFSQRKNSDTIRTQEIEGFAVVAFKSDDSDHEYYSPKSRLVGGLKIGEKYIENAKILKLNQSTVKKGNIEYNGEIDFSIDEYLVKKENIILIQTKEPTIYRYKIVKKEQFDSRIYENINENDIVKAELPKKDLAQSLYYIDGEEVDYEEFSETVNTNSKDFLYFLLNPDLASILLDERTKKHLYIAYSK</sequence>
<dbReference type="RefSeq" id="WP_345207554.1">
    <property type="nucleotide sequence ID" value="NZ_BAABHX010000008.1"/>
</dbReference>
<accession>A0ABP9MPS8</accession>
<dbReference type="EMBL" id="BAABHX010000008">
    <property type="protein sequence ID" value="GAA5099931.1"/>
    <property type="molecule type" value="Genomic_DNA"/>
</dbReference>
<name>A0ABP9MPS8_9FLAO</name>
<comment type="caution">
    <text evidence="1">The sequence shown here is derived from an EMBL/GenBank/DDBJ whole genome shotgun (WGS) entry which is preliminary data.</text>
</comment>
<keyword evidence="2" id="KW-1185">Reference proteome</keyword>
<evidence type="ECO:0000313" key="1">
    <source>
        <dbReference type="EMBL" id="GAA5099931.1"/>
    </source>
</evidence>
<evidence type="ECO:0000313" key="2">
    <source>
        <dbReference type="Proteomes" id="UP001500353"/>
    </source>
</evidence>
<dbReference type="Proteomes" id="UP001500353">
    <property type="component" value="Unassembled WGS sequence"/>
</dbReference>
<proteinExistence type="predicted"/>
<organism evidence="1 2">
    <name type="scientific">Chryseobacterium ginsengisoli</name>
    <dbReference type="NCBI Taxonomy" id="363853"/>
    <lineage>
        <taxon>Bacteria</taxon>
        <taxon>Pseudomonadati</taxon>
        <taxon>Bacteroidota</taxon>
        <taxon>Flavobacteriia</taxon>
        <taxon>Flavobacteriales</taxon>
        <taxon>Weeksellaceae</taxon>
        <taxon>Chryseobacterium group</taxon>
        <taxon>Chryseobacterium</taxon>
    </lineage>
</organism>
<gene>
    <name evidence="1" type="ORF">GCM10023210_37880</name>
</gene>
<reference evidence="2" key="1">
    <citation type="journal article" date="2019" name="Int. J. Syst. Evol. Microbiol.">
        <title>The Global Catalogue of Microorganisms (GCM) 10K type strain sequencing project: providing services to taxonomists for standard genome sequencing and annotation.</title>
        <authorList>
            <consortium name="The Broad Institute Genomics Platform"/>
            <consortium name="The Broad Institute Genome Sequencing Center for Infectious Disease"/>
            <person name="Wu L."/>
            <person name="Ma J."/>
        </authorList>
    </citation>
    <scope>NUCLEOTIDE SEQUENCE [LARGE SCALE GENOMIC DNA]</scope>
    <source>
        <strain evidence="2">JCM 18019</strain>
    </source>
</reference>